<organism evidence="1 2">
    <name type="scientific">Portunus trituberculatus</name>
    <name type="common">Swimming crab</name>
    <name type="synonym">Neptunus trituberculatus</name>
    <dbReference type="NCBI Taxonomy" id="210409"/>
    <lineage>
        <taxon>Eukaryota</taxon>
        <taxon>Metazoa</taxon>
        <taxon>Ecdysozoa</taxon>
        <taxon>Arthropoda</taxon>
        <taxon>Crustacea</taxon>
        <taxon>Multicrustacea</taxon>
        <taxon>Malacostraca</taxon>
        <taxon>Eumalacostraca</taxon>
        <taxon>Eucarida</taxon>
        <taxon>Decapoda</taxon>
        <taxon>Pleocyemata</taxon>
        <taxon>Brachyura</taxon>
        <taxon>Eubrachyura</taxon>
        <taxon>Portunoidea</taxon>
        <taxon>Portunidae</taxon>
        <taxon>Portuninae</taxon>
        <taxon>Portunus</taxon>
    </lineage>
</organism>
<name>A0A5B7HL81_PORTR</name>
<evidence type="ECO:0000313" key="2">
    <source>
        <dbReference type="Proteomes" id="UP000324222"/>
    </source>
</evidence>
<protein>
    <submittedName>
        <fullName evidence="1">Uncharacterized protein</fullName>
    </submittedName>
</protein>
<dbReference type="AlphaFoldDB" id="A0A5B7HL81"/>
<gene>
    <name evidence="1" type="ORF">E2C01_064589</name>
</gene>
<dbReference type="Proteomes" id="UP000324222">
    <property type="component" value="Unassembled WGS sequence"/>
</dbReference>
<keyword evidence="2" id="KW-1185">Reference proteome</keyword>
<dbReference type="EMBL" id="VSRR010030974">
    <property type="protein sequence ID" value="MPC70345.1"/>
    <property type="molecule type" value="Genomic_DNA"/>
</dbReference>
<proteinExistence type="predicted"/>
<sequence length="67" mass="7320">MNALLSPLPPSAPSCSTCHILSAPSNTQECGHGHANLASFLTHQSKEIWGKVISARRTFQDVGWRFE</sequence>
<comment type="caution">
    <text evidence="1">The sequence shown here is derived from an EMBL/GenBank/DDBJ whole genome shotgun (WGS) entry which is preliminary data.</text>
</comment>
<evidence type="ECO:0000313" key="1">
    <source>
        <dbReference type="EMBL" id="MPC70345.1"/>
    </source>
</evidence>
<reference evidence="1 2" key="1">
    <citation type="submission" date="2019-05" db="EMBL/GenBank/DDBJ databases">
        <title>Another draft genome of Portunus trituberculatus and its Hox gene families provides insights of decapod evolution.</title>
        <authorList>
            <person name="Jeong J.-H."/>
            <person name="Song I."/>
            <person name="Kim S."/>
            <person name="Choi T."/>
            <person name="Kim D."/>
            <person name="Ryu S."/>
            <person name="Kim W."/>
        </authorList>
    </citation>
    <scope>NUCLEOTIDE SEQUENCE [LARGE SCALE GENOMIC DNA]</scope>
    <source>
        <tissue evidence="1">Muscle</tissue>
    </source>
</reference>
<accession>A0A5B7HL81</accession>